<keyword evidence="3 9" id="KW-0812">Transmembrane</keyword>
<dbReference type="PANTHER" id="PTHR13002">
    <property type="entry name" value="C3ORF1 PROTEIN-RELATED"/>
    <property type="match status" value="1"/>
</dbReference>
<dbReference type="GO" id="GO:0016020">
    <property type="term" value="C:membrane"/>
    <property type="evidence" value="ECO:0007669"/>
    <property type="project" value="UniProtKB-SubCell"/>
</dbReference>
<dbReference type="GO" id="GO:0005739">
    <property type="term" value="C:mitochondrion"/>
    <property type="evidence" value="ECO:0007669"/>
    <property type="project" value="TreeGrafter"/>
</dbReference>
<evidence type="ECO:0000313" key="11">
    <source>
        <dbReference type="Proteomes" id="UP000005408"/>
    </source>
</evidence>
<comment type="similarity">
    <text evidence="2">Belongs to the Tim17/Tim22/Tim23 family.</text>
</comment>
<feature type="transmembrane region" description="Helical" evidence="9">
    <location>
        <begin position="211"/>
        <end position="233"/>
    </location>
</feature>
<evidence type="ECO:0000256" key="8">
    <source>
        <dbReference type="SAM" id="MobiDB-lite"/>
    </source>
</evidence>
<evidence type="ECO:0000256" key="3">
    <source>
        <dbReference type="ARBA" id="ARBA00022692"/>
    </source>
</evidence>
<keyword evidence="11" id="KW-1185">Reference proteome</keyword>
<dbReference type="Proteomes" id="UP000005408">
    <property type="component" value="Unassembled WGS sequence"/>
</dbReference>
<sequence length="275" mass="30814">MSSDDKQTMENTTTSNEAPVEKNGLFSSIRGFWNKTPQENDTDTLSLFLPISKGQDSPISKEEVDRFIAKETGLGRLKHMYSYQPMSVISADLHNVLSLAAPMTLFSGMIIAGLRYPSAKFDFLKSPERGLVKFQRKNLRMARMYKYDILLLDLFRTAFKAGFKFGGFFTCILLVNQSLATYHNKSSPLYYAAGGAVAGALNKFVDGTRAMIAGGTVAGFIGLVYGGAFYLFLKQYGMTQDIFHWEDVRRRLEIGYELLEKENASKDDSKTKKDS</sequence>
<feature type="transmembrane region" description="Helical" evidence="9">
    <location>
        <begin position="154"/>
        <end position="176"/>
    </location>
</feature>
<protein>
    <recommendedName>
        <fullName evidence="6">Complex I assembly factor TIMMDC1, mitochondrial</fullName>
    </recommendedName>
    <alternativeName>
        <fullName evidence="7">Translocase of inner mitochondrial membrane domain-containing protein 1</fullName>
    </alternativeName>
</protein>
<dbReference type="PANTHER" id="PTHR13002:SF1">
    <property type="entry name" value="COMPLEX I ASSEMBLY FACTOR TIMMDC1, MITOCHONDRIAL"/>
    <property type="match status" value="1"/>
</dbReference>
<dbReference type="GO" id="GO:0032981">
    <property type="term" value="P:mitochondrial respiratory chain complex I assembly"/>
    <property type="evidence" value="ECO:0007669"/>
    <property type="project" value="InterPro"/>
</dbReference>
<evidence type="ECO:0000313" key="10">
    <source>
        <dbReference type="EnsemblMetazoa" id="G30646.5:cds"/>
    </source>
</evidence>
<accession>A0A8W8M592</accession>
<dbReference type="AlphaFoldDB" id="A0A8W8M592"/>
<comment type="subcellular location">
    <subcellularLocation>
        <location evidence="1">Membrane</location>
        <topology evidence="1">Multi-pass membrane protein</topology>
    </subcellularLocation>
</comment>
<evidence type="ECO:0000256" key="6">
    <source>
        <dbReference type="ARBA" id="ARBA00040778"/>
    </source>
</evidence>
<keyword evidence="5 9" id="KW-0472">Membrane</keyword>
<evidence type="ECO:0000256" key="7">
    <source>
        <dbReference type="ARBA" id="ARBA00041344"/>
    </source>
</evidence>
<dbReference type="EnsemblMetazoa" id="G30646.1">
    <property type="protein sequence ID" value="G30646.1:cds"/>
    <property type="gene ID" value="G30646"/>
</dbReference>
<dbReference type="OrthoDB" id="5826189at2759"/>
<evidence type="ECO:0000256" key="5">
    <source>
        <dbReference type="ARBA" id="ARBA00023136"/>
    </source>
</evidence>
<dbReference type="InterPro" id="IPR055299">
    <property type="entry name" value="TIMMDC1"/>
</dbReference>
<organism evidence="10 11">
    <name type="scientific">Magallana gigas</name>
    <name type="common">Pacific oyster</name>
    <name type="synonym">Crassostrea gigas</name>
    <dbReference type="NCBI Taxonomy" id="29159"/>
    <lineage>
        <taxon>Eukaryota</taxon>
        <taxon>Metazoa</taxon>
        <taxon>Spiralia</taxon>
        <taxon>Lophotrochozoa</taxon>
        <taxon>Mollusca</taxon>
        <taxon>Bivalvia</taxon>
        <taxon>Autobranchia</taxon>
        <taxon>Pteriomorphia</taxon>
        <taxon>Ostreida</taxon>
        <taxon>Ostreoidea</taxon>
        <taxon>Ostreidae</taxon>
        <taxon>Magallana</taxon>
    </lineage>
</organism>
<evidence type="ECO:0000256" key="4">
    <source>
        <dbReference type="ARBA" id="ARBA00022989"/>
    </source>
</evidence>
<evidence type="ECO:0000256" key="2">
    <source>
        <dbReference type="ARBA" id="ARBA00008444"/>
    </source>
</evidence>
<keyword evidence="4 9" id="KW-1133">Transmembrane helix</keyword>
<proteinExistence type="inferred from homology"/>
<dbReference type="EnsemblMetazoa" id="G30646.5">
    <property type="protein sequence ID" value="G30646.5:cds"/>
    <property type="gene ID" value="G30646"/>
</dbReference>
<reference evidence="10" key="1">
    <citation type="submission" date="2022-08" db="UniProtKB">
        <authorList>
            <consortium name="EnsemblMetazoa"/>
        </authorList>
    </citation>
    <scope>IDENTIFICATION</scope>
    <source>
        <strain evidence="10">05x7-T-G4-1.051#20</strain>
    </source>
</reference>
<name>A0A8W8M592_MAGGI</name>
<evidence type="ECO:0000256" key="1">
    <source>
        <dbReference type="ARBA" id="ARBA00004141"/>
    </source>
</evidence>
<evidence type="ECO:0000256" key="9">
    <source>
        <dbReference type="SAM" id="Phobius"/>
    </source>
</evidence>
<feature type="region of interest" description="Disordered" evidence="8">
    <location>
        <begin position="1"/>
        <end position="22"/>
    </location>
</feature>
<dbReference type="OMA" id="NSRVAYM"/>